<dbReference type="GO" id="GO:0034399">
    <property type="term" value="C:nuclear periphery"/>
    <property type="evidence" value="ECO:0007669"/>
    <property type="project" value="TreeGrafter"/>
</dbReference>
<gene>
    <name evidence="7" type="primary">ebp2</name>
    <name evidence="7" type="ORF">SLS62_000730</name>
</gene>
<evidence type="ECO:0000256" key="4">
    <source>
        <dbReference type="ARBA" id="ARBA00023054"/>
    </source>
</evidence>
<dbReference type="Pfam" id="PF05890">
    <property type="entry name" value="Ebp2"/>
    <property type="match status" value="1"/>
</dbReference>
<dbReference type="GO" id="GO:0030687">
    <property type="term" value="C:preribosome, large subunit precursor"/>
    <property type="evidence" value="ECO:0007669"/>
    <property type="project" value="TreeGrafter"/>
</dbReference>
<dbReference type="GO" id="GO:0006364">
    <property type="term" value="P:rRNA processing"/>
    <property type="evidence" value="ECO:0007669"/>
    <property type="project" value="TreeGrafter"/>
</dbReference>
<dbReference type="Proteomes" id="UP001320420">
    <property type="component" value="Unassembled WGS sequence"/>
</dbReference>
<evidence type="ECO:0000256" key="3">
    <source>
        <dbReference type="ARBA" id="ARBA00022517"/>
    </source>
</evidence>
<feature type="compositionally biased region" description="Acidic residues" evidence="6">
    <location>
        <begin position="52"/>
        <end position="84"/>
    </location>
</feature>
<dbReference type="GO" id="GO:0005730">
    <property type="term" value="C:nucleolus"/>
    <property type="evidence" value="ECO:0007669"/>
    <property type="project" value="UniProtKB-SubCell"/>
</dbReference>
<dbReference type="InterPro" id="IPR008610">
    <property type="entry name" value="Ebp2"/>
</dbReference>
<keyword evidence="4" id="KW-0175">Coiled coil</keyword>
<feature type="compositionally biased region" description="Basic and acidic residues" evidence="6">
    <location>
        <begin position="28"/>
        <end position="40"/>
    </location>
</feature>
<dbReference type="AlphaFoldDB" id="A0AAN9V0B4"/>
<comment type="similarity">
    <text evidence="2">Belongs to the EBP2 family.</text>
</comment>
<feature type="compositionally biased region" description="Low complexity" evidence="6">
    <location>
        <begin position="119"/>
        <end position="135"/>
    </location>
</feature>
<feature type="region of interest" description="Disordered" evidence="6">
    <location>
        <begin position="20"/>
        <end position="180"/>
    </location>
</feature>
<reference evidence="7 8" key="1">
    <citation type="submission" date="2024-02" db="EMBL/GenBank/DDBJ databases">
        <title>De novo assembly and annotation of 12 fungi associated with fruit tree decline syndrome in Ontario, Canada.</title>
        <authorList>
            <person name="Sulman M."/>
            <person name="Ellouze W."/>
            <person name="Ilyukhin E."/>
        </authorList>
    </citation>
    <scope>NUCLEOTIDE SEQUENCE [LARGE SCALE GENOMIC DNA]</scope>
    <source>
        <strain evidence="7 8">M11/M66-122</strain>
    </source>
</reference>
<comment type="subcellular location">
    <subcellularLocation>
        <location evidence="1">Nucleus</location>
        <location evidence="1">Nucleolus</location>
    </subcellularLocation>
</comment>
<feature type="compositionally biased region" description="Gly residues" evidence="6">
    <location>
        <begin position="431"/>
        <end position="471"/>
    </location>
</feature>
<evidence type="ECO:0000313" key="8">
    <source>
        <dbReference type="Proteomes" id="UP001320420"/>
    </source>
</evidence>
<feature type="compositionally biased region" description="Acidic residues" evidence="6">
    <location>
        <begin position="146"/>
        <end position="180"/>
    </location>
</feature>
<feature type="compositionally biased region" description="Acidic residues" evidence="6">
    <location>
        <begin position="92"/>
        <end position="108"/>
    </location>
</feature>
<name>A0AAN9V0B4_9PEZI</name>
<dbReference type="PANTHER" id="PTHR13028:SF0">
    <property type="entry name" value="RRNA-PROCESSING PROTEIN EBP2-RELATED"/>
    <property type="match status" value="1"/>
</dbReference>
<accession>A0AAN9V0B4</accession>
<proteinExistence type="inferred from homology"/>
<evidence type="ECO:0000313" key="7">
    <source>
        <dbReference type="EMBL" id="KAK7757181.1"/>
    </source>
</evidence>
<feature type="region of interest" description="Disordered" evidence="6">
    <location>
        <begin position="300"/>
        <end position="326"/>
    </location>
</feature>
<evidence type="ECO:0000256" key="5">
    <source>
        <dbReference type="ARBA" id="ARBA00023242"/>
    </source>
</evidence>
<dbReference type="EMBL" id="JAKJXP020000003">
    <property type="protein sequence ID" value="KAK7757181.1"/>
    <property type="molecule type" value="Genomic_DNA"/>
</dbReference>
<evidence type="ECO:0000256" key="1">
    <source>
        <dbReference type="ARBA" id="ARBA00004604"/>
    </source>
</evidence>
<evidence type="ECO:0000256" key="2">
    <source>
        <dbReference type="ARBA" id="ARBA00007336"/>
    </source>
</evidence>
<evidence type="ECO:0000256" key="6">
    <source>
        <dbReference type="SAM" id="MobiDB-lite"/>
    </source>
</evidence>
<keyword evidence="8" id="KW-1185">Reference proteome</keyword>
<sequence>MPPSKLKAALAREKGVDYNQIKQKKKYKEAIKKNKRKAPEKNGAAVAKGKQEDDDEDEDDEEDEDWEDEDQDSDDGDSDDEEGEEGRHLDWEALDDSDSSGSEVELEEKIERKPKKSNLKASKSAVVKAESSSAKKQQKKGKKDDAESEDEEDENEDEDEEDEEDIPMSDLEDLPEEDREDLVPHTRLTINNTSALLASLNRIAITTDASVPFATHQSVAASKATADGIEDVQDDLGRELAFYGQSLEAARRGRALLRAEGVPFSRPTDYFAEMAKDDGHMERVKAKLVEEATAKKASAEARKQRDLKKFGKQVQVAKLQERQKAKRETLEQIKTLKRKRQENSNDVGTTEADLFDVGVENELSAHHKNQRSAGNRGGRGGGDSRPQPNAKRQKKNEKFGFGGSKRHAKSGDAISTGDMSGFSARRMKNGDSGGGGRGRGGGRGGARGGSRGGSRGGFSSGGRGGGGGSRGGSARLGKSRRNAGGPGR</sequence>
<keyword evidence="5" id="KW-0539">Nucleus</keyword>
<comment type="caution">
    <text evidence="7">The sequence shown here is derived from an EMBL/GenBank/DDBJ whole genome shotgun (WGS) entry which is preliminary data.</text>
</comment>
<dbReference type="PANTHER" id="PTHR13028">
    <property type="entry name" value="RRNA PROCESSING PROTEIN EBNA1-BINDING PROTEIN-RELATED"/>
    <property type="match status" value="1"/>
</dbReference>
<organism evidence="7 8">
    <name type="scientific">Diatrype stigma</name>
    <dbReference type="NCBI Taxonomy" id="117547"/>
    <lineage>
        <taxon>Eukaryota</taxon>
        <taxon>Fungi</taxon>
        <taxon>Dikarya</taxon>
        <taxon>Ascomycota</taxon>
        <taxon>Pezizomycotina</taxon>
        <taxon>Sordariomycetes</taxon>
        <taxon>Xylariomycetidae</taxon>
        <taxon>Xylariales</taxon>
        <taxon>Diatrypaceae</taxon>
        <taxon>Diatrype</taxon>
    </lineage>
</organism>
<protein>
    <submittedName>
        <fullName evidence="7">rRNA-processing protein EBP2</fullName>
    </submittedName>
</protein>
<feature type="region of interest" description="Disordered" evidence="6">
    <location>
        <begin position="362"/>
        <end position="488"/>
    </location>
</feature>
<feature type="compositionally biased region" description="Basic and acidic residues" evidence="6">
    <location>
        <begin position="300"/>
        <end position="309"/>
    </location>
</feature>
<dbReference type="GO" id="GO:0042273">
    <property type="term" value="P:ribosomal large subunit biogenesis"/>
    <property type="evidence" value="ECO:0007669"/>
    <property type="project" value="TreeGrafter"/>
</dbReference>
<keyword evidence="3" id="KW-0690">Ribosome biogenesis</keyword>